<organism evidence="14 15">
    <name type="scientific">candidate division MSBL1 archaeon SCGC-AAA261C02</name>
    <dbReference type="NCBI Taxonomy" id="1698272"/>
    <lineage>
        <taxon>Archaea</taxon>
        <taxon>Methanobacteriati</taxon>
        <taxon>Methanobacteriota</taxon>
        <taxon>candidate division MSBL1</taxon>
    </lineage>
</organism>
<dbReference type="PRINTS" id="PR00474">
    <property type="entry name" value="GLU5KINASE"/>
</dbReference>
<feature type="binding site" evidence="11">
    <location>
        <position position="220"/>
    </location>
    <ligand>
        <name>ATP</name>
        <dbReference type="ChEBI" id="CHEBI:30616"/>
    </ligand>
</feature>
<evidence type="ECO:0000256" key="1">
    <source>
        <dbReference type="ARBA" id="ARBA00010540"/>
    </source>
</evidence>
<protein>
    <recommendedName>
        <fullName evidence="3 10">Isopentenyl phosphate kinase</fullName>
        <shortName evidence="10">IPK</shortName>
        <ecNumber evidence="2 10">2.7.4.26</ecNumber>
    </recommendedName>
</protein>
<comment type="subunit">
    <text evidence="10">Homodimer.</text>
</comment>
<proteinExistence type="inferred from homology"/>
<feature type="domain" description="Aspartate/glutamate/uridylate kinase" evidence="13">
    <location>
        <begin position="4"/>
        <end position="238"/>
    </location>
</feature>
<keyword evidence="6 10" id="KW-0418">Kinase</keyword>
<comment type="catalytic activity">
    <reaction evidence="9 10">
        <text>isopentenyl phosphate + ATP = isopentenyl diphosphate + ADP</text>
        <dbReference type="Rhea" id="RHEA:33963"/>
        <dbReference type="ChEBI" id="CHEBI:30616"/>
        <dbReference type="ChEBI" id="CHEBI:65078"/>
        <dbReference type="ChEBI" id="CHEBI:128769"/>
        <dbReference type="ChEBI" id="CHEBI:456216"/>
        <dbReference type="EC" id="2.7.4.26"/>
    </reaction>
</comment>
<dbReference type="Pfam" id="PF00696">
    <property type="entry name" value="AA_kinase"/>
    <property type="match status" value="1"/>
</dbReference>
<dbReference type="GO" id="GO:0005524">
    <property type="term" value="F:ATP binding"/>
    <property type="evidence" value="ECO:0007669"/>
    <property type="project" value="UniProtKB-KW"/>
</dbReference>
<dbReference type="PANTHER" id="PTHR43654:SF1">
    <property type="entry name" value="ISOPENTENYL PHOSPHATE KINASE"/>
    <property type="match status" value="1"/>
</dbReference>
<dbReference type="PIRSF" id="PIRSF016496">
    <property type="entry name" value="Kin_FomA"/>
    <property type="match status" value="1"/>
</dbReference>
<dbReference type="EC" id="2.7.4.26" evidence="2 10"/>
<accession>A0A133V294</accession>
<keyword evidence="5 10" id="KW-0547">Nucleotide-binding</keyword>
<comment type="similarity">
    <text evidence="1 10">Belongs to the isopentenyl phosphate kinase family.</text>
</comment>
<dbReference type="SUPFAM" id="SSF53633">
    <property type="entry name" value="Carbamate kinase-like"/>
    <property type="match status" value="1"/>
</dbReference>
<dbReference type="Proteomes" id="UP000070520">
    <property type="component" value="Unassembled WGS sequence"/>
</dbReference>
<feature type="binding site" evidence="11">
    <location>
        <position position="172"/>
    </location>
    <ligand>
        <name>ATP</name>
        <dbReference type="ChEBI" id="CHEBI:30616"/>
    </ligand>
</feature>
<evidence type="ECO:0000256" key="9">
    <source>
        <dbReference type="ARBA" id="ARBA00049063"/>
    </source>
</evidence>
<dbReference type="InterPro" id="IPR024192">
    <property type="entry name" value="Fosfomycin_R_FomA-type"/>
</dbReference>
<dbReference type="Gene3D" id="3.40.1160.10">
    <property type="entry name" value="Acetylglutamate kinase-like"/>
    <property type="match status" value="1"/>
</dbReference>
<evidence type="ECO:0000256" key="10">
    <source>
        <dbReference type="PIRNR" id="PIRNR016496"/>
    </source>
</evidence>
<keyword evidence="7 10" id="KW-0067">ATP-binding</keyword>
<dbReference type="InterPro" id="IPR001048">
    <property type="entry name" value="Asp/Glu/Uridylate_kinase"/>
</dbReference>
<dbReference type="EMBL" id="LHXW01000002">
    <property type="protein sequence ID" value="KXB00562.1"/>
    <property type="molecule type" value="Genomic_DNA"/>
</dbReference>
<dbReference type="PANTHER" id="PTHR43654">
    <property type="entry name" value="GLUTAMATE 5-KINASE"/>
    <property type="match status" value="1"/>
</dbReference>
<feature type="binding site" evidence="11">
    <location>
        <begin position="177"/>
        <end position="182"/>
    </location>
    <ligand>
        <name>ATP</name>
        <dbReference type="ChEBI" id="CHEBI:30616"/>
    </ligand>
</feature>
<dbReference type="InterPro" id="IPR036393">
    <property type="entry name" value="AceGlu_kinase-like_sf"/>
</dbReference>
<evidence type="ECO:0000256" key="2">
    <source>
        <dbReference type="ARBA" id="ARBA00012908"/>
    </source>
</evidence>
<evidence type="ECO:0000256" key="4">
    <source>
        <dbReference type="ARBA" id="ARBA00022679"/>
    </source>
</evidence>
<dbReference type="GO" id="GO:0005829">
    <property type="term" value="C:cytosol"/>
    <property type="evidence" value="ECO:0007669"/>
    <property type="project" value="TreeGrafter"/>
</dbReference>
<dbReference type="CDD" id="cd04241">
    <property type="entry name" value="AAK_FomA-like"/>
    <property type="match status" value="1"/>
</dbReference>
<keyword evidence="8" id="KW-0414">Isoprene biosynthesis</keyword>
<feature type="binding site" evidence="11">
    <location>
        <position position="48"/>
    </location>
    <ligand>
        <name>ATP</name>
        <dbReference type="ChEBI" id="CHEBI:30616"/>
    </ligand>
</feature>
<evidence type="ECO:0000256" key="11">
    <source>
        <dbReference type="PIRSR" id="PIRSR016496-1"/>
    </source>
</evidence>
<comment type="caution">
    <text evidence="14">The sequence shown here is derived from an EMBL/GenBank/DDBJ whole genome shotgun (WGS) entry which is preliminary data.</text>
</comment>
<evidence type="ECO:0000256" key="5">
    <source>
        <dbReference type="ARBA" id="ARBA00022741"/>
    </source>
</evidence>
<dbReference type="InterPro" id="IPR001057">
    <property type="entry name" value="Glu/AcGlu_kinase"/>
</dbReference>
<dbReference type="PATRIC" id="fig|1698272.3.peg.91"/>
<feature type="binding site" evidence="11">
    <location>
        <position position="151"/>
    </location>
    <ligand>
        <name>substrate</name>
    </ligand>
</feature>
<evidence type="ECO:0000256" key="3">
    <source>
        <dbReference type="ARBA" id="ARBA00017267"/>
    </source>
</evidence>
<dbReference type="AlphaFoldDB" id="A0A133V294"/>
<keyword evidence="15" id="KW-1185">Reference proteome</keyword>
<comment type="function">
    <text evidence="10">Catalyzes the formation of isopentenyl diphosphate (IPP), the building block of all isoprenoids.</text>
</comment>
<dbReference type="GO" id="GO:0102043">
    <property type="term" value="F:isopentenyl phosphate kinase activity"/>
    <property type="evidence" value="ECO:0007669"/>
    <property type="project" value="UniProtKB-EC"/>
</dbReference>
<feature type="binding site" evidence="11">
    <location>
        <begin position="7"/>
        <end position="11"/>
    </location>
    <ligand>
        <name>ATP</name>
        <dbReference type="ChEBI" id="CHEBI:30616"/>
    </ligand>
</feature>
<evidence type="ECO:0000256" key="12">
    <source>
        <dbReference type="PIRSR" id="PIRSR016496-2"/>
    </source>
</evidence>
<evidence type="ECO:0000256" key="8">
    <source>
        <dbReference type="ARBA" id="ARBA00023229"/>
    </source>
</evidence>
<dbReference type="GO" id="GO:0016301">
    <property type="term" value="F:kinase activity"/>
    <property type="evidence" value="ECO:0007669"/>
    <property type="project" value="UniProtKB-KW"/>
</dbReference>
<name>A0A133V294_9EURY</name>
<feature type="binding site" evidence="11">
    <location>
        <position position="47"/>
    </location>
    <ligand>
        <name>substrate</name>
    </ligand>
</feature>
<dbReference type="NCBIfam" id="NF040647">
    <property type="entry name" value="IPPK_Arch"/>
    <property type="match status" value="1"/>
</dbReference>
<feature type="binding site" evidence="11">
    <location>
        <position position="52"/>
    </location>
    <ligand>
        <name>substrate</name>
    </ligand>
</feature>
<evidence type="ECO:0000256" key="6">
    <source>
        <dbReference type="ARBA" id="ARBA00022777"/>
    </source>
</evidence>
<keyword evidence="4 10" id="KW-0808">Transferase</keyword>
<feature type="binding site" evidence="11">
    <location>
        <position position="216"/>
    </location>
    <ligand>
        <name>ATP</name>
        <dbReference type="ChEBI" id="CHEBI:30616"/>
    </ligand>
</feature>
<feature type="site" description="Transition state stabilizer" evidence="12">
    <location>
        <position position="16"/>
    </location>
</feature>
<sequence>MKPLIVKLGGSIITDKSKEFTVREDALNRLAEELTSVEGPLIVVHGGGSFGHPLASKYGINSGYENKSQLMGFALTHRAMEELNSAVVSTLQDASIPAVPIQPSACVIVENGEISSIEVSSIRKLLELGLVPVMYGDAVPDLERGMSILSGDQLVVFLARELGVERVILGVDTDGVYTGDPKKDEEAELLPKITPKNWQEIKDSLSTGAAPDVTGGMRRKVEELLKLPEIGIEAQIINASKPKTLKKAIKGDKSLGTRIIQE</sequence>
<evidence type="ECO:0000256" key="7">
    <source>
        <dbReference type="ARBA" id="ARBA00022840"/>
    </source>
</evidence>
<evidence type="ECO:0000313" key="15">
    <source>
        <dbReference type="Proteomes" id="UP000070520"/>
    </source>
</evidence>
<gene>
    <name evidence="14" type="ORF">AKJ42_00425</name>
</gene>
<evidence type="ECO:0000313" key="14">
    <source>
        <dbReference type="EMBL" id="KXB00562.1"/>
    </source>
</evidence>
<reference evidence="14 15" key="1">
    <citation type="journal article" date="2016" name="Sci. Rep.">
        <title>Metabolic traits of an uncultured archaeal lineage -MSBL1- from brine pools of the Red Sea.</title>
        <authorList>
            <person name="Mwirichia R."/>
            <person name="Alam I."/>
            <person name="Rashid M."/>
            <person name="Vinu M."/>
            <person name="Ba-Alawi W."/>
            <person name="Anthony Kamau A."/>
            <person name="Kamanda Ngugi D."/>
            <person name="Goker M."/>
            <person name="Klenk H.P."/>
            <person name="Bajic V."/>
            <person name="Stingl U."/>
        </authorList>
    </citation>
    <scope>NUCLEOTIDE SEQUENCE [LARGE SCALE GENOMIC DNA]</scope>
    <source>
        <strain evidence="14">SCGC-AAA261C02</strain>
    </source>
</reference>
<dbReference type="GO" id="GO:0016114">
    <property type="term" value="P:terpenoid biosynthetic process"/>
    <property type="evidence" value="ECO:0007669"/>
    <property type="project" value="TreeGrafter"/>
</dbReference>
<evidence type="ECO:0000259" key="13">
    <source>
        <dbReference type="Pfam" id="PF00696"/>
    </source>
</evidence>